<reference evidence="1 2" key="1">
    <citation type="submission" date="2024-04" db="EMBL/GenBank/DDBJ databases">
        <authorList>
            <person name="Fracassetti M."/>
        </authorList>
    </citation>
    <scope>NUCLEOTIDE SEQUENCE [LARGE SCALE GENOMIC DNA]</scope>
</reference>
<dbReference type="Proteomes" id="UP001497516">
    <property type="component" value="Chromosome 5"/>
</dbReference>
<name>A0AAV2EPN1_9ROSI</name>
<proteinExistence type="predicted"/>
<sequence length="67" mass="7586">MRRWRVIKPLFPTIHTAIVDSLENRLLHKISDHEMVETGQRSGSEGGVLPWFGVISRLLYVDVLGGT</sequence>
<gene>
    <name evidence="1" type="ORF">LTRI10_LOCUS28633</name>
</gene>
<evidence type="ECO:0000313" key="1">
    <source>
        <dbReference type="EMBL" id="CAL1387662.1"/>
    </source>
</evidence>
<keyword evidence="2" id="KW-1185">Reference proteome</keyword>
<protein>
    <submittedName>
        <fullName evidence="1">Uncharacterized protein</fullName>
    </submittedName>
</protein>
<evidence type="ECO:0000313" key="2">
    <source>
        <dbReference type="Proteomes" id="UP001497516"/>
    </source>
</evidence>
<dbReference type="AlphaFoldDB" id="A0AAV2EPN1"/>
<organism evidence="1 2">
    <name type="scientific">Linum trigynum</name>
    <dbReference type="NCBI Taxonomy" id="586398"/>
    <lineage>
        <taxon>Eukaryota</taxon>
        <taxon>Viridiplantae</taxon>
        <taxon>Streptophyta</taxon>
        <taxon>Embryophyta</taxon>
        <taxon>Tracheophyta</taxon>
        <taxon>Spermatophyta</taxon>
        <taxon>Magnoliopsida</taxon>
        <taxon>eudicotyledons</taxon>
        <taxon>Gunneridae</taxon>
        <taxon>Pentapetalae</taxon>
        <taxon>rosids</taxon>
        <taxon>fabids</taxon>
        <taxon>Malpighiales</taxon>
        <taxon>Linaceae</taxon>
        <taxon>Linum</taxon>
    </lineage>
</organism>
<dbReference type="EMBL" id="OZ034818">
    <property type="protein sequence ID" value="CAL1387662.1"/>
    <property type="molecule type" value="Genomic_DNA"/>
</dbReference>
<accession>A0AAV2EPN1</accession>